<evidence type="ECO:0000256" key="4">
    <source>
        <dbReference type="ARBA" id="ARBA00022475"/>
    </source>
</evidence>
<keyword evidence="4" id="KW-1003">Cell membrane</keyword>
<comment type="subcellular location">
    <subcellularLocation>
        <location evidence="1 9">Bacterial flagellum basal body</location>
    </subcellularLocation>
    <subcellularLocation>
        <location evidence="2">Cell membrane</location>
        <topology evidence="2">Multi-pass membrane protein</topology>
    </subcellularLocation>
</comment>
<dbReference type="GO" id="GO:0009431">
    <property type="term" value="C:bacterial-type flagellum basal body, MS ring"/>
    <property type="evidence" value="ECO:0007669"/>
    <property type="project" value="InterPro"/>
</dbReference>
<dbReference type="NCBIfam" id="TIGR00206">
    <property type="entry name" value="fliF"/>
    <property type="match status" value="1"/>
</dbReference>
<evidence type="ECO:0000259" key="12">
    <source>
        <dbReference type="Pfam" id="PF01514"/>
    </source>
</evidence>
<dbReference type="Gene3D" id="3.30.300.30">
    <property type="match status" value="1"/>
</dbReference>
<keyword evidence="6 11" id="KW-1133">Transmembrane helix</keyword>
<keyword evidence="14" id="KW-0966">Cell projection</keyword>
<proteinExistence type="inferred from homology"/>
<dbReference type="InterPro" id="IPR006182">
    <property type="entry name" value="FliF_N_dom"/>
</dbReference>
<dbReference type="PIRSF" id="PIRSF004862">
    <property type="entry name" value="FliF"/>
    <property type="match status" value="1"/>
</dbReference>
<dbReference type="GO" id="GO:0071973">
    <property type="term" value="P:bacterial-type flagellum-dependent cell motility"/>
    <property type="evidence" value="ECO:0007669"/>
    <property type="project" value="InterPro"/>
</dbReference>
<evidence type="ECO:0000313" key="14">
    <source>
        <dbReference type="EMBL" id="KKK38995.1"/>
    </source>
</evidence>
<name>A0A0M2T2E9_9BACI</name>
<comment type="function">
    <text evidence="9">The M ring may be actively involved in energy transduction.</text>
</comment>
<evidence type="ECO:0000256" key="5">
    <source>
        <dbReference type="ARBA" id="ARBA00022692"/>
    </source>
</evidence>
<feature type="region of interest" description="Disordered" evidence="10">
    <location>
        <begin position="308"/>
        <end position="344"/>
    </location>
</feature>
<reference evidence="14 15" key="1">
    <citation type="submission" date="2015-04" db="EMBL/GenBank/DDBJ databases">
        <title>Taxonomic description and genome sequence of Bacillus campisalis sp. nov., a novel member of the genus Bacillus isolated from solar saltern.</title>
        <authorList>
            <person name="Mathan Kumar R."/>
            <person name="Kaur G."/>
            <person name="Kumar A."/>
            <person name="Singh N.K."/>
            <person name="Kaur N."/>
            <person name="Kumar N."/>
            <person name="Mayilraj S."/>
        </authorList>
    </citation>
    <scope>NUCLEOTIDE SEQUENCE [LARGE SCALE GENOMIC DNA]</scope>
    <source>
        <strain evidence="14 15">SA2-6</strain>
    </source>
</reference>
<dbReference type="GO" id="GO:0003774">
    <property type="term" value="F:cytoskeletal motor activity"/>
    <property type="evidence" value="ECO:0007669"/>
    <property type="project" value="InterPro"/>
</dbReference>
<feature type="domain" description="Flagellar M-ring N-terminal" evidence="12">
    <location>
        <begin position="46"/>
        <end position="220"/>
    </location>
</feature>
<keyword evidence="14" id="KW-0282">Flagellum</keyword>
<keyword evidence="14" id="KW-0969">Cilium</keyword>
<evidence type="ECO:0000256" key="9">
    <source>
        <dbReference type="PIRNR" id="PIRNR004862"/>
    </source>
</evidence>
<organism evidence="14 15">
    <name type="scientific">Mesobacillus campisalis</name>
    <dbReference type="NCBI Taxonomy" id="1408103"/>
    <lineage>
        <taxon>Bacteria</taxon>
        <taxon>Bacillati</taxon>
        <taxon>Bacillota</taxon>
        <taxon>Bacilli</taxon>
        <taxon>Bacillales</taxon>
        <taxon>Bacillaceae</taxon>
        <taxon>Mesobacillus</taxon>
    </lineage>
</organism>
<comment type="similarity">
    <text evidence="3 9">Belongs to the FliF family.</text>
</comment>
<dbReference type="PATRIC" id="fig|1408103.3.peg.1470"/>
<dbReference type="PRINTS" id="PR01009">
    <property type="entry name" value="FLGMRINGFLIF"/>
</dbReference>
<evidence type="ECO:0000256" key="8">
    <source>
        <dbReference type="ARBA" id="ARBA00023143"/>
    </source>
</evidence>
<dbReference type="EMBL" id="LAYY01000005">
    <property type="protein sequence ID" value="KKK38995.1"/>
    <property type="molecule type" value="Genomic_DNA"/>
</dbReference>
<keyword evidence="15" id="KW-1185">Reference proteome</keyword>
<feature type="domain" description="Flagellar M-ring C-terminal" evidence="13">
    <location>
        <begin position="260"/>
        <end position="400"/>
    </location>
</feature>
<dbReference type="PANTHER" id="PTHR30046">
    <property type="entry name" value="FLAGELLAR M-RING PROTEIN"/>
    <property type="match status" value="1"/>
</dbReference>
<keyword evidence="5 11" id="KW-0812">Transmembrane</keyword>
<evidence type="ECO:0000256" key="3">
    <source>
        <dbReference type="ARBA" id="ARBA00007971"/>
    </source>
</evidence>
<evidence type="ECO:0000256" key="11">
    <source>
        <dbReference type="SAM" id="Phobius"/>
    </source>
</evidence>
<dbReference type="AlphaFoldDB" id="A0A0M2T2E9"/>
<dbReference type="OrthoDB" id="9807026at2"/>
<accession>A0A0M2T2E9</accession>
<comment type="caution">
    <text evidence="14">The sequence shown here is derived from an EMBL/GenBank/DDBJ whole genome shotgun (WGS) entry which is preliminary data.</text>
</comment>
<sequence>MNERITRYKNKTLETWGSFPGKTRWLVAGTFVLTLGLLIVMVYMSSKPNLSPLYSGLSPSEAGEIKSAIEERGIVAEVSADGTAISVPKEEVANLKVALAAEGIPKSGNVNYSIFSENMGMGMTDRQFDVVERDAMQNELAFLVKQIAGVNDANVMITLPKENIWITDEEQAATASVVIKGDPAFQLDQKQVNGLYHLISKSVPNLPTDQIVIMDQSGRTYDLQEGNPIDTALGVYQQQREIRKDIEEDIQRELQQMLGLILGRDKVVVSVMASVDFTKEKREEQLVEPVTDDNQGIEISVERIRESYSSEGGANGATGTGTNPDIPNYEGVDGAGNSESERTEDRINREVNRINRQIELSPYVIDDLTVNVGVEPPEPGNPVSLTQQTVGDIRNLLTNVVSNSLSMNGALLSEEELDSRISVFATEFQGKAIAAEQEADTGLLNEVSSNVLLVAGVVLAAILLIVVIAILVRRRKRKQEEEFFFDLLEEPVAQAAQAEKEEIDLSEFTSRANPKRKTIEKLAKERPEDFAKLLRSWMSQD</sequence>
<keyword evidence="8 9" id="KW-0975">Bacterial flagellum</keyword>
<evidence type="ECO:0000259" key="13">
    <source>
        <dbReference type="Pfam" id="PF08345"/>
    </source>
</evidence>
<evidence type="ECO:0000256" key="10">
    <source>
        <dbReference type="SAM" id="MobiDB-lite"/>
    </source>
</evidence>
<dbReference type="Pfam" id="PF01514">
    <property type="entry name" value="YscJ_FliF"/>
    <property type="match status" value="1"/>
</dbReference>
<gene>
    <name evidence="14" type="ORF">WQ57_06525</name>
</gene>
<evidence type="ECO:0000256" key="7">
    <source>
        <dbReference type="ARBA" id="ARBA00023136"/>
    </source>
</evidence>
<keyword evidence="7 11" id="KW-0472">Membrane</keyword>
<feature type="transmembrane region" description="Helical" evidence="11">
    <location>
        <begin position="451"/>
        <end position="472"/>
    </location>
</feature>
<dbReference type="RefSeq" id="WP_046522929.1">
    <property type="nucleotide sequence ID" value="NZ_LAYY01000005.1"/>
</dbReference>
<evidence type="ECO:0000256" key="1">
    <source>
        <dbReference type="ARBA" id="ARBA00004117"/>
    </source>
</evidence>
<protein>
    <recommendedName>
        <fullName evidence="9">Flagellar M-ring protein</fullName>
    </recommendedName>
</protein>
<dbReference type="Pfam" id="PF08345">
    <property type="entry name" value="YscJ_FliF_C"/>
    <property type="match status" value="1"/>
</dbReference>
<dbReference type="InterPro" id="IPR013556">
    <property type="entry name" value="Flag_M-ring_C"/>
</dbReference>
<evidence type="ECO:0000256" key="2">
    <source>
        <dbReference type="ARBA" id="ARBA00004651"/>
    </source>
</evidence>
<evidence type="ECO:0000256" key="6">
    <source>
        <dbReference type="ARBA" id="ARBA00022989"/>
    </source>
</evidence>
<dbReference type="InterPro" id="IPR000067">
    <property type="entry name" value="FlgMring_FliF"/>
</dbReference>
<dbReference type="InterPro" id="IPR045851">
    <property type="entry name" value="AMP-bd_C_sf"/>
</dbReference>
<dbReference type="InterPro" id="IPR043427">
    <property type="entry name" value="YscJ/FliF"/>
</dbReference>
<dbReference type="Proteomes" id="UP000034166">
    <property type="component" value="Unassembled WGS sequence"/>
</dbReference>
<feature type="transmembrane region" description="Helical" evidence="11">
    <location>
        <begin position="25"/>
        <end position="44"/>
    </location>
</feature>
<evidence type="ECO:0000313" key="15">
    <source>
        <dbReference type="Proteomes" id="UP000034166"/>
    </source>
</evidence>
<dbReference type="GO" id="GO:0005886">
    <property type="term" value="C:plasma membrane"/>
    <property type="evidence" value="ECO:0007669"/>
    <property type="project" value="UniProtKB-SubCell"/>
</dbReference>
<dbReference type="PANTHER" id="PTHR30046:SF0">
    <property type="entry name" value="FLAGELLAR M-RING PROTEIN"/>
    <property type="match status" value="1"/>
</dbReference>